<protein>
    <submittedName>
        <fullName evidence="2">BolA family protein</fullName>
    </submittedName>
</protein>
<dbReference type="PANTHER" id="PTHR46230">
    <property type="match status" value="1"/>
</dbReference>
<dbReference type="GO" id="GO:0016226">
    <property type="term" value="P:iron-sulfur cluster assembly"/>
    <property type="evidence" value="ECO:0007669"/>
    <property type="project" value="TreeGrafter"/>
</dbReference>
<dbReference type="SUPFAM" id="SSF82657">
    <property type="entry name" value="BolA-like"/>
    <property type="match status" value="1"/>
</dbReference>
<dbReference type="Gene3D" id="3.30.300.90">
    <property type="entry name" value="BolA-like"/>
    <property type="match status" value="1"/>
</dbReference>
<sequence length="116" mass="12486">MGAMIETAKGPVAAEIENRLRGALAPERLEVIDDSDKHRGHAGHDPRGESHFTVIVVSSFFEGQNRVARQRMVNTALGDLLRDRVHALAMVTKAPSEVPLPLAGRARGGKLKCPSA</sequence>
<gene>
    <name evidence="2" type="ORF">SCH01S_39_00580</name>
</gene>
<keyword evidence="3" id="KW-1185">Reference proteome</keyword>
<name>A0A0E9MQJ9_9SPHN</name>
<dbReference type="InterPro" id="IPR036065">
    <property type="entry name" value="BolA-like_sf"/>
</dbReference>
<dbReference type="Pfam" id="PF01722">
    <property type="entry name" value="BolA"/>
    <property type="match status" value="1"/>
</dbReference>
<dbReference type="EMBL" id="BBWU01000039">
    <property type="protein sequence ID" value="GAO39773.1"/>
    <property type="molecule type" value="Genomic_DNA"/>
</dbReference>
<dbReference type="STRING" id="1219043.SCH01S_39_00580"/>
<evidence type="ECO:0000313" key="2">
    <source>
        <dbReference type="EMBL" id="GAO39773.1"/>
    </source>
</evidence>
<comment type="similarity">
    <text evidence="1">Belongs to the BolA/IbaG family.</text>
</comment>
<dbReference type="PANTHER" id="PTHR46230:SF7">
    <property type="entry name" value="BOLA-LIKE PROTEIN 1"/>
    <property type="match status" value="1"/>
</dbReference>
<comment type="caution">
    <text evidence="2">The sequence shown here is derived from an EMBL/GenBank/DDBJ whole genome shotgun (WGS) entry which is preliminary data.</text>
</comment>
<dbReference type="InterPro" id="IPR002634">
    <property type="entry name" value="BolA"/>
</dbReference>
<proteinExistence type="inferred from homology"/>
<dbReference type="Proteomes" id="UP000033202">
    <property type="component" value="Unassembled WGS sequence"/>
</dbReference>
<reference evidence="2 3" key="1">
    <citation type="submission" date="2015-04" db="EMBL/GenBank/DDBJ databases">
        <title>Whole genome shotgun sequence of Sphingomonas changbaiensis NBRC 104936.</title>
        <authorList>
            <person name="Katano-Makiyama Y."/>
            <person name="Hosoyama A."/>
            <person name="Hashimoto M."/>
            <person name="Noguchi M."/>
            <person name="Tsuchikane K."/>
            <person name="Ohji S."/>
            <person name="Yamazoe A."/>
            <person name="Ichikawa N."/>
            <person name="Kimura A."/>
            <person name="Fujita N."/>
        </authorList>
    </citation>
    <scope>NUCLEOTIDE SEQUENCE [LARGE SCALE GENOMIC DNA]</scope>
    <source>
        <strain evidence="2 3">NBRC 104936</strain>
    </source>
</reference>
<evidence type="ECO:0000256" key="1">
    <source>
        <dbReference type="RuleBase" id="RU003860"/>
    </source>
</evidence>
<evidence type="ECO:0000313" key="3">
    <source>
        <dbReference type="Proteomes" id="UP000033202"/>
    </source>
</evidence>
<accession>A0A0E9MQJ9</accession>
<dbReference type="AlphaFoldDB" id="A0A0E9MQJ9"/>
<organism evidence="2 3">
    <name type="scientific">Sphingomonas changbaiensis NBRC 104936</name>
    <dbReference type="NCBI Taxonomy" id="1219043"/>
    <lineage>
        <taxon>Bacteria</taxon>
        <taxon>Pseudomonadati</taxon>
        <taxon>Pseudomonadota</taxon>
        <taxon>Alphaproteobacteria</taxon>
        <taxon>Sphingomonadales</taxon>
        <taxon>Sphingomonadaceae</taxon>
        <taxon>Sphingomonas</taxon>
    </lineage>
</organism>